<dbReference type="AlphaFoldDB" id="A0A238Y0C5"/>
<dbReference type="RefSeq" id="WP_089312276.1">
    <property type="nucleotide sequence ID" value="NZ_FZNP01000005.1"/>
</dbReference>
<sequence>MSIALATCSLLPDGSDDVQDLIRALAAEGVAAEPVAWDADVDWSRYDLVVIRSTWDYTARRDEFVAWAESLPRVLNPAAVVRWNTDKRYLRELAAAGVPVVPTLWDPDDVPSEWPEYVIKPAISIGAGDTARWGPGEEGAARAHLRSLREAGRTVMVQPYLSAVDTVGETALVFCGGEYSHAGRKAQILDAGAGVQGWVRDDPGRGQVTASTATEAELEVAGRALAAVPHGDDLLYARVDMIPGPDGAPVLIELELTEPALYLHHAPGSAERFAVSICAALGVRR</sequence>
<dbReference type="PANTHER" id="PTHR39217:SF1">
    <property type="entry name" value="GLUTATHIONE SYNTHETASE"/>
    <property type="match status" value="1"/>
</dbReference>
<dbReference type="Proteomes" id="UP000198420">
    <property type="component" value="Unassembled WGS sequence"/>
</dbReference>
<reference evidence="2" key="1">
    <citation type="submission" date="2017-06" db="EMBL/GenBank/DDBJ databases">
        <authorList>
            <person name="Varghese N."/>
            <person name="Submissions S."/>
        </authorList>
    </citation>
    <scope>NUCLEOTIDE SEQUENCE [LARGE SCALE GENOMIC DNA]</scope>
    <source>
        <strain evidence="2">DSM 44485</strain>
    </source>
</reference>
<evidence type="ECO:0000313" key="1">
    <source>
        <dbReference type="EMBL" id="SNR64756.1"/>
    </source>
</evidence>
<keyword evidence="2" id="KW-1185">Reference proteome</keyword>
<dbReference type="EMBL" id="FZNP01000005">
    <property type="protein sequence ID" value="SNR64756.1"/>
    <property type="molecule type" value="Genomic_DNA"/>
</dbReference>
<evidence type="ECO:0000313" key="2">
    <source>
        <dbReference type="Proteomes" id="UP000198420"/>
    </source>
</evidence>
<evidence type="ECO:0008006" key="3">
    <source>
        <dbReference type="Google" id="ProtNLM"/>
    </source>
</evidence>
<name>A0A238Y0C5_9ACTN</name>
<organism evidence="1 2">
    <name type="scientific">Actinomadura mexicana</name>
    <dbReference type="NCBI Taxonomy" id="134959"/>
    <lineage>
        <taxon>Bacteria</taxon>
        <taxon>Bacillati</taxon>
        <taxon>Actinomycetota</taxon>
        <taxon>Actinomycetes</taxon>
        <taxon>Streptosporangiales</taxon>
        <taxon>Thermomonosporaceae</taxon>
        <taxon>Actinomadura</taxon>
    </lineage>
</organism>
<proteinExistence type="predicted"/>
<dbReference type="PANTHER" id="PTHR39217">
    <property type="match status" value="1"/>
</dbReference>
<gene>
    <name evidence="1" type="ORF">SAMN06265355_105149</name>
</gene>
<accession>A0A238Y0C5</accession>
<dbReference type="InterPro" id="IPR053191">
    <property type="entry name" value="DcsG_Biosynth_Enzyme"/>
</dbReference>
<protein>
    <recommendedName>
        <fullName evidence="3">ATP-grasp domain-containing protein</fullName>
    </recommendedName>
</protein>
<dbReference type="SUPFAM" id="SSF56059">
    <property type="entry name" value="Glutathione synthetase ATP-binding domain-like"/>
    <property type="match status" value="1"/>
</dbReference>
<dbReference type="OrthoDB" id="3373978at2"/>